<dbReference type="InterPro" id="IPR011257">
    <property type="entry name" value="DNA_glycosylase"/>
</dbReference>
<dbReference type="EC" id="4.2.99.18" evidence="2"/>
<keyword evidence="5" id="KW-0234">DNA repair</keyword>
<comment type="similarity">
    <text evidence="1">Belongs to the type-1 OGG1 family.</text>
</comment>
<evidence type="ECO:0000256" key="2">
    <source>
        <dbReference type="ARBA" id="ARBA00012720"/>
    </source>
</evidence>
<evidence type="ECO:0000256" key="8">
    <source>
        <dbReference type="ARBA" id="ARBA00023295"/>
    </source>
</evidence>
<dbReference type="PANTHER" id="PTHR10242">
    <property type="entry name" value="8-OXOGUANINE DNA GLYCOSYLASE"/>
    <property type="match status" value="1"/>
</dbReference>
<organism evidence="11 12">
    <name type="scientific">Sedimentibacter acidaminivorans</name>
    <dbReference type="NCBI Taxonomy" id="913099"/>
    <lineage>
        <taxon>Bacteria</taxon>
        <taxon>Bacillati</taxon>
        <taxon>Bacillota</taxon>
        <taxon>Tissierellia</taxon>
        <taxon>Sedimentibacter</taxon>
    </lineage>
</organism>
<keyword evidence="8 11" id="KW-0326">Glycosidase</keyword>
<evidence type="ECO:0000256" key="6">
    <source>
        <dbReference type="ARBA" id="ARBA00023239"/>
    </source>
</evidence>
<protein>
    <recommendedName>
        <fullName evidence="2">DNA-(apurinic or apyrimidinic site) lyase</fullName>
        <ecNumber evidence="2">4.2.99.18</ecNumber>
    </recommendedName>
</protein>
<dbReference type="InterPro" id="IPR052054">
    <property type="entry name" value="Oxidative_DNA_repair_enzyme"/>
</dbReference>
<keyword evidence="3" id="KW-0227">DNA damage</keyword>
<comment type="caution">
    <text evidence="11">The sequence shown here is derived from an EMBL/GenBank/DDBJ whole genome shotgun (WGS) entry which is preliminary data.</text>
</comment>
<evidence type="ECO:0000256" key="1">
    <source>
        <dbReference type="ARBA" id="ARBA00010679"/>
    </source>
</evidence>
<dbReference type="Proteomes" id="UP001519342">
    <property type="component" value="Unassembled WGS sequence"/>
</dbReference>
<dbReference type="Pfam" id="PF00730">
    <property type="entry name" value="HhH-GPD"/>
    <property type="match status" value="1"/>
</dbReference>
<dbReference type="InterPro" id="IPR012904">
    <property type="entry name" value="OGG_N"/>
</dbReference>
<dbReference type="RefSeq" id="WP_245210368.1">
    <property type="nucleotide sequence ID" value="NZ_JAGGKS010000003.1"/>
</dbReference>
<evidence type="ECO:0000313" key="11">
    <source>
        <dbReference type="EMBL" id="MBP1925573.1"/>
    </source>
</evidence>
<dbReference type="GO" id="GO:0016798">
    <property type="term" value="F:hydrolase activity, acting on glycosyl bonds"/>
    <property type="evidence" value="ECO:0007669"/>
    <property type="project" value="UniProtKB-KW"/>
</dbReference>
<dbReference type="SMART" id="SM00478">
    <property type="entry name" value="ENDO3c"/>
    <property type="match status" value="1"/>
</dbReference>
<feature type="domain" description="HhH-GPD" evidence="10">
    <location>
        <begin position="134"/>
        <end position="297"/>
    </location>
</feature>
<dbReference type="CDD" id="cd00056">
    <property type="entry name" value="ENDO3c"/>
    <property type="match status" value="1"/>
</dbReference>
<gene>
    <name evidence="11" type="ORF">J2Z76_001432</name>
</gene>
<comment type="catalytic activity">
    <reaction evidence="9">
        <text>2'-deoxyribonucleotide-(2'-deoxyribose 5'-phosphate)-2'-deoxyribonucleotide-DNA = a 3'-end 2'-deoxyribonucleotide-(2,3-dehydro-2,3-deoxyribose 5'-phosphate)-DNA + a 5'-end 5'-phospho-2'-deoxyribonucleoside-DNA + H(+)</text>
        <dbReference type="Rhea" id="RHEA:66592"/>
        <dbReference type="Rhea" id="RHEA-COMP:13180"/>
        <dbReference type="Rhea" id="RHEA-COMP:16897"/>
        <dbReference type="Rhea" id="RHEA-COMP:17067"/>
        <dbReference type="ChEBI" id="CHEBI:15378"/>
        <dbReference type="ChEBI" id="CHEBI:136412"/>
        <dbReference type="ChEBI" id="CHEBI:157695"/>
        <dbReference type="ChEBI" id="CHEBI:167181"/>
        <dbReference type="EC" id="4.2.99.18"/>
    </reaction>
</comment>
<dbReference type="SUPFAM" id="SSF48150">
    <property type="entry name" value="DNA-glycosylase"/>
    <property type="match status" value="1"/>
</dbReference>
<keyword evidence="7" id="KW-0511">Multifunctional enzyme</keyword>
<sequence length="303" mass="35491">MFLPNTNSERISKMKITENNNQLIIENVEDFNLTHIFECGQCFRWNKENDGSYTGVVQNKVINVLQNGTDLIFDNMGINDYNTVIKNYFDMDTNYSEIKKNINVDDIIDNAIRFGYGIRILNQDEWEIMISFMISANNRIPMIKKVIENISKAFGEYICNYRGRDYYSFPTAEKLSESPLELIQECKAGFRSERIKEAAARFLSEKEIIYALKNKTYEEGLEYLKTYKGIGDKVANCILLFSMKQFDTFPVDVWVRRVMQTLYVDKNTNDKEIRKFAENKFGKLSGYAQQYLFYYAREQGIGK</sequence>
<accession>A0ABS4GD01</accession>
<dbReference type="Gene3D" id="3.30.310.260">
    <property type="match status" value="1"/>
</dbReference>
<evidence type="ECO:0000256" key="5">
    <source>
        <dbReference type="ARBA" id="ARBA00023204"/>
    </source>
</evidence>
<dbReference type="PANTHER" id="PTHR10242:SF2">
    <property type="entry name" value="N-GLYCOSYLASE_DNA LYASE"/>
    <property type="match status" value="1"/>
</dbReference>
<evidence type="ECO:0000259" key="10">
    <source>
        <dbReference type="SMART" id="SM00478"/>
    </source>
</evidence>
<dbReference type="EMBL" id="JAGGKS010000003">
    <property type="protein sequence ID" value="MBP1925573.1"/>
    <property type="molecule type" value="Genomic_DNA"/>
</dbReference>
<evidence type="ECO:0000256" key="3">
    <source>
        <dbReference type="ARBA" id="ARBA00022763"/>
    </source>
</evidence>
<reference evidence="11 12" key="1">
    <citation type="submission" date="2021-03" db="EMBL/GenBank/DDBJ databases">
        <title>Genomic Encyclopedia of Type Strains, Phase IV (KMG-IV): sequencing the most valuable type-strain genomes for metagenomic binning, comparative biology and taxonomic classification.</title>
        <authorList>
            <person name="Goeker M."/>
        </authorList>
    </citation>
    <scope>NUCLEOTIDE SEQUENCE [LARGE SCALE GENOMIC DNA]</scope>
    <source>
        <strain evidence="11 12">DSM 24004</strain>
    </source>
</reference>
<evidence type="ECO:0000256" key="7">
    <source>
        <dbReference type="ARBA" id="ARBA00023268"/>
    </source>
</evidence>
<proteinExistence type="inferred from homology"/>
<dbReference type="InterPro" id="IPR003265">
    <property type="entry name" value="HhH-GPD_domain"/>
</dbReference>
<evidence type="ECO:0000313" key="12">
    <source>
        <dbReference type="Proteomes" id="UP001519342"/>
    </source>
</evidence>
<keyword evidence="12" id="KW-1185">Reference proteome</keyword>
<evidence type="ECO:0000256" key="4">
    <source>
        <dbReference type="ARBA" id="ARBA00022801"/>
    </source>
</evidence>
<dbReference type="Gene3D" id="1.10.1670.10">
    <property type="entry name" value="Helix-hairpin-Helix base-excision DNA repair enzymes (C-terminal)"/>
    <property type="match status" value="1"/>
</dbReference>
<keyword evidence="6 11" id="KW-0456">Lyase</keyword>
<dbReference type="Gene3D" id="1.10.340.30">
    <property type="entry name" value="Hypothetical protein, domain 2"/>
    <property type="match status" value="1"/>
</dbReference>
<evidence type="ECO:0000256" key="9">
    <source>
        <dbReference type="ARBA" id="ARBA00044632"/>
    </source>
</evidence>
<keyword evidence="4 11" id="KW-0378">Hydrolase</keyword>
<name>A0ABS4GD01_9FIRM</name>
<dbReference type="Pfam" id="PF07934">
    <property type="entry name" value="OGG_N"/>
    <property type="match status" value="1"/>
</dbReference>
<dbReference type="GO" id="GO:0140078">
    <property type="term" value="F:class I DNA-(apurinic or apyrimidinic site) endonuclease activity"/>
    <property type="evidence" value="ECO:0007669"/>
    <property type="project" value="UniProtKB-EC"/>
</dbReference>
<dbReference type="SUPFAM" id="SSF55945">
    <property type="entry name" value="TATA-box binding protein-like"/>
    <property type="match status" value="1"/>
</dbReference>
<dbReference type="InterPro" id="IPR023170">
    <property type="entry name" value="HhH_base_excis_C"/>
</dbReference>